<keyword evidence="2" id="KW-1185">Reference proteome</keyword>
<dbReference type="Proteomes" id="UP000001568">
    <property type="component" value="Chromosome 8"/>
</dbReference>
<dbReference type="KEGG" id="olu:OSTLU_16598"/>
<proteinExistence type="predicted"/>
<dbReference type="EMBL" id="CP000588">
    <property type="protein sequence ID" value="ABO97531.1"/>
    <property type="molecule type" value="Genomic_DNA"/>
</dbReference>
<organism evidence="1 2">
    <name type="scientific">Ostreococcus lucimarinus (strain CCE9901)</name>
    <dbReference type="NCBI Taxonomy" id="436017"/>
    <lineage>
        <taxon>Eukaryota</taxon>
        <taxon>Viridiplantae</taxon>
        <taxon>Chlorophyta</taxon>
        <taxon>Mamiellophyceae</taxon>
        <taxon>Mamiellales</taxon>
        <taxon>Bathycoccaceae</taxon>
        <taxon>Ostreococcus</taxon>
    </lineage>
</organism>
<evidence type="ECO:0000313" key="1">
    <source>
        <dbReference type="EMBL" id="ABO97531.1"/>
    </source>
</evidence>
<evidence type="ECO:0000313" key="2">
    <source>
        <dbReference type="Proteomes" id="UP000001568"/>
    </source>
</evidence>
<dbReference type="AlphaFoldDB" id="A4S1Z9"/>
<gene>
    <name evidence="1" type="ORF">OSTLU_16598</name>
</gene>
<sequence>MASSTPTPAARAAPPKSAYFENDVEFAVDDAPETPRAMLERRPEGVYTVGIARRARSERDDGDDARGAPDVARAFALEDEDGHYARLASAAARASASAALRRVGGDPRWMDVQTCVVTILAHRERASETETETVDVLIQPRGTDGGGESNARERGVGVLIDLDAARETSPRHPHELKYSAWARERVPFERRLAEWNAAHPNDACVEYVMTRKVKPEGSNEWEHECLEGLTTNFATLKMDEKRETLYAARDEVLEGLAMGLLKSCVDATDAGRGAYVSELLANAFAATFLTNALKGCVAVDFVIVIDGETTRRVEFPKSLDRAKRIGAAIDQRRRDFAA</sequence>
<dbReference type="HOGENOM" id="CLU_822300_0_0_1"/>
<protein>
    <submittedName>
        <fullName evidence="1">Uncharacterized protein</fullName>
    </submittedName>
</protein>
<dbReference type="RefSeq" id="XP_001419238.1">
    <property type="nucleotide sequence ID" value="XM_001419201.1"/>
</dbReference>
<accession>A4S1Z9</accession>
<dbReference type="GeneID" id="5003314"/>
<reference evidence="1 2" key="1">
    <citation type="journal article" date="2007" name="Proc. Natl. Acad. Sci. U.S.A.">
        <title>The tiny eukaryote Ostreococcus provides genomic insights into the paradox of plankton speciation.</title>
        <authorList>
            <person name="Palenik B."/>
            <person name="Grimwood J."/>
            <person name="Aerts A."/>
            <person name="Rouze P."/>
            <person name="Salamov A."/>
            <person name="Putnam N."/>
            <person name="Dupont C."/>
            <person name="Jorgensen R."/>
            <person name="Derelle E."/>
            <person name="Rombauts S."/>
            <person name="Zhou K."/>
            <person name="Otillar R."/>
            <person name="Merchant S.S."/>
            <person name="Podell S."/>
            <person name="Gaasterland T."/>
            <person name="Napoli C."/>
            <person name="Gendler K."/>
            <person name="Manuell A."/>
            <person name="Tai V."/>
            <person name="Vallon O."/>
            <person name="Piganeau G."/>
            <person name="Jancek S."/>
            <person name="Heijde M."/>
            <person name="Jabbari K."/>
            <person name="Bowler C."/>
            <person name="Lohr M."/>
            <person name="Robbens S."/>
            <person name="Werner G."/>
            <person name="Dubchak I."/>
            <person name="Pazour G.J."/>
            <person name="Ren Q."/>
            <person name="Paulsen I."/>
            <person name="Delwiche C."/>
            <person name="Schmutz J."/>
            <person name="Rokhsar D."/>
            <person name="Van de Peer Y."/>
            <person name="Moreau H."/>
            <person name="Grigoriev I.V."/>
        </authorList>
    </citation>
    <scope>NUCLEOTIDE SEQUENCE [LARGE SCALE GENOMIC DNA]</scope>
    <source>
        <strain evidence="1 2">CCE9901</strain>
    </source>
</reference>
<dbReference type="OrthoDB" id="10626062at2759"/>
<dbReference type="OMA" id="PNDACVE"/>
<name>A4S1Z9_OSTLU</name>
<dbReference type="Gramene" id="ABO97531">
    <property type="protein sequence ID" value="ABO97531"/>
    <property type="gene ID" value="OSTLU_16598"/>
</dbReference>